<protein>
    <submittedName>
        <fullName evidence="1">Uncharacterized protein</fullName>
    </submittedName>
</protein>
<comment type="caution">
    <text evidence="1">The sequence shown here is derived from an EMBL/GenBank/DDBJ whole genome shotgun (WGS) entry which is preliminary data.</text>
</comment>
<reference evidence="1 2" key="1">
    <citation type="submission" date="2020-02" db="EMBL/GenBank/DDBJ databases">
        <authorList>
            <person name="Subbiah M."/>
            <person name="Call D."/>
        </authorList>
    </citation>
    <scope>NUCLEOTIDE SEQUENCE [LARGE SCALE GENOMIC DNA]</scope>
    <source>
        <strain evidence="1 2">8375wB1</strain>
    </source>
</reference>
<gene>
    <name evidence="1" type="ORF">G3W53_25500</name>
</gene>
<evidence type="ECO:0000313" key="2">
    <source>
        <dbReference type="Proteomes" id="UP000471360"/>
    </source>
</evidence>
<proteinExistence type="predicted"/>
<dbReference type="EMBL" id="JAAGYP010000095">
    <property type="protein sequence ID" value="NEN73366.1"/>
    <property type="molecule type" value="Genomic_DNA"/>
</dbReference>
<accession>A0A8T6QEM8</accession>
<name>A0A8T6QEM8_ECOLX</name>
<evidence type="ECO:0000313" key="1">
    <source>
        <dbReference type="EMBL" id="NEN73366.1"/>
    </source>
</evidence>
<dbReference type="AlphaFoldDB" id="A0A8T6QEM8"/>
<sequence length="271" mass="31205">MKVRSIGFTINNNNKNINTVDVMNAFINASNREHSRTDYTRKILISDVNDFYYGLVVTFRNQKKNCKSQFVDGKFQLKIEDLQGSDKLANFNFFLIKKSNLSGLYMYHHGSCSLNTLFSHLETISNEFIRNQNKEEIKKLGDKPKQKEVTAINKKYKERLTFSLMTNKNNIQSVLCQFKEIKSTSFKFNYIDFKGGPMTALEQFVNTTTIDMNFNSSDRTKVQQLSQNLSNIYNSMSGVAKAQVIAVNHAGIEKTIDFMNYPVFLKHTISI</sequence>
<dbReference type="Proteomes" id="UP000471360">
    <property type="component" value="Unassembled WGS sequence"/>
</dbReference>
<organism evidence="1 2">
    <name type="scientific">Escherichia coli</name>
    <dbReference type="NCBI Taxonomy" id="562"/>
    <lineage>
        <taxon>Bacteria</taxon>
        <taxon>Pseudomonadati</taxon>
        <taxon>Pseudomonadota</taxon>
        <taxon>Gammaproteobacteria</taxon>
        <taxon>Enterobacterales</taxon>
        <taxon>Enterobacteriaceae</taxon>
        <taxon>Escherichia</taxon>
    </lineage>
</organism>